<dbReference type="InParanoid" id="A0A165G3W7"/>
<sequence>MLQDKTRDEASRAPHPVTTIIFPRSQHELRHSFDSSFPPSISLCSLISHMDNLPPGSFFALPGALAEPSGLTAVPLLLPSLQLNSGAFQFEEEMILPGVDDVLPTTSDLHMIDPSDIIPPPLRCPRVPRIVPASDRCTWSTSCPTASPSNQPDASTDARRDNGISSAPVTLAWASHHCSVKPAEVRPSKRAQKGKLWAPATVPSFPLAVIPHSSPRPGDLSPPSPPGRGLSQY</sequence>
<feature type="compositionally biased region" description="Polar residues" evidence="1">
    <location>
        <begin position="141"/>
        <end position="154"/>
    </location>
</feature>
<reference evidence="2 3" key="1">
    <citation type="journal article" date="2016" name="Mol. Biol. Evol.">
        <title>Comparative Genomics of Early-Diverging Mushroom-Forming Fungi Provides Insights into the Origins of Lignocellulose Decay Capabilities.</title>
        <authorList>
            <person name="Nagy L.G."/>
            <person name="Riley R."/>
            <person name="Tritt A."/>
            <person name="Adam C."/>
            <person name="Daum C."/>
            <person name="Floudas D."/>
            <person name="Sun H."/>
            <person name="Yadav J.S."/>
            <person name="Pangilinan J."/>
            <person name="Larsson K.H."/>
            <person name="Matsuura K."/>
            <person name="Barry K."/>
            <person name="Labutti K."/>
            <person name="Kuo R."/>
            <person name="Ohm R.A."/>
            <person name="Bhattacharya S.S."/>
            <person name="Shirouzu T."/>
            <person name="Yoshinaga Y."/>
            <person name="Martin F.M."/>
            <person name="Grigoriev I.V."/>
            <person name="Hibbett D.S."/>
        </authorList>
    </citation>
    <scope>NUCLEOTIDE SEQUENCE [LARGE SCALE GENOMIC DNA]</scope>
    <source>
        <strain evidence="2 3">93-53</strain>
    </source>
</reference>
<dbReference type="AlphaFoldDB" id="A0A165G3W7"/>
<name>A0A165G3W7_9APHY</name>
<feature type="region of interest" description="Disordered" evidence="1">
    <location>
        <begin position="141"/>
        <end position="163"/>
    </location>
</feature>
<feature type="region of interest" description="Disordered" evidence="1">
    <location>
        <begin position="207"/>
        <end position="233"/>
    </location>
</feature>
<protein>
    <submittedName>
        <fullName evidence="2">Uncharacterized protein</fullName>
    </submittedName>
</protein>
<dbReference type="Proteomes" id="UP000076871">
    <property type="component" value="Unassembled WGS sequence"/>
</dbReference>
<evidence type="ECO:0000313" key="3">
    <source>
        <dbReference type="Proteomes" id="UP000076871"/>
    </source>
</evidence>
<evidence type="ECO:0000313" key="2">
    <source>
        <dbReference type="EMBL" id="KZT09793.1"/>
    </source>
</evidence>
<accession>A0A165G3W7</accession>
<keyword evidence="3" id="KW-1185">Reference proteome</keyword>
<proteinExistence type="predicted"/>
<evidence type="ECO:0000256" key="1">
    <source>
        <dbReference type="SAM" id="MobiDB-lite"/>
    </source>
</evidence>
<dbReference type="GeneID" id="63829227"/>
<organism evidence="2 3">
    <name type="scientific">Laetiporus sulphureus 93-53</name>
    <dbReference type="NCBI Taxonomy" id="1314785"/>
    <lineage>
        <taxon>Eukaryota</taxon>
        <taxon>Fungi</taxon>
        <taxon>Dikarya</taxon>
        <taxon>Basidiomycota</taxon>
        <taxon>Agaricomycotina</taxon>
        <taxon>Agaricomycetes</taxon>
        <taxon>Polyporales</taxon>
        <taxon>Laetiporus</taxon>
    </lineage>
</organism>
<dbReference type="EMBL" id="KV427611">
    <property type="protein sequence ID" value="KZT09793.1"/>
    <property type="molecule type" value="Genomic_DNA"/>
</dbReference>
<gene>
    <name evidence="2" type="ORF">LAESUDRAFT_756708</name>
</gene>
<dbReference type="RefSeq" id="XP_040767533.1">
    <property type="nucleotide sequence ID" value="XM_040912199.1"/>
</dbReference>